<evidence type="ECO:0000313" key="2">
    <source>
        <dbReference type="EMBL" id="GII95951.1"/>
    </source>
</evidence>
<evidence type="ECO:0000256" key="1">
    <source>
        <dbReference type="SAM" id="Phobius"/>
    </source>
</evidence>
<feature type="transmembrane region" description="Helical" evidence="1">
    <location>
        <begin position="24"/>
        <end position="45"/>
    </location>
</feature>
<dbReference type="EMBL" id="BOOW01000040">
    <property type="protein sequence ID" value="GII95951.1"/>
    <property type="molecule type" value="Genomic_DNA"/>
</dbReference>
<comment type="caution">
    <text evidence="2">The sequence shown here is derived from an EMBL/GenBank/DDBJ whole genome shotgun (WGS) entry which is preliminary data.</text>
</comment>
<dbReference type="GO" id="GO:0005886">
    <property type="term" value="C:plasma membrane"/>
    <property type="evidence" value="ECO:0007669"/>
    <property type="project" value="UniProtKB-SubCell"/>
</dbReference>
<keyword evidence="1" id="KW-1133">Transmembrane helix</keyword>
<proteinExistence type="predicted"/>
<reference evidence="2" key="1">
    <citation type="submission" date="2021-01" db="EMBL/GenBank/DDBJ databases">
        <title>Whole genome shotgun sequence of Sinosporangium siamense NBRC 109515.</title>
        <authorList>
            <person name="Komaki H."/>
            <person name="Tamura T."/>
        </authorList>
    </citation>
    <scope>NUCLEOTIDE SEQUENCE</scope>
    <source>
        <strain evidence="2">NBRC 109515</strain>
    </source>
</reference>
<keyword evidence="1" id="KW-0812">Transmembrane</keyword>
<dbReference type="GO" id="GO:0140359">
    <property type="term" value="F:ABC-type transporter activity"/>
    <property type="evidence" value="ECO:0007669"/>
    <property type="project" value="InterPro"/>
</dbReference>
<feature type="transmembrane region" description="Helical" evidence="1">
    <location>
        <begin position="57"/>
        <end position="79"/>
    </location>
</feature>
<sequence>MSVATVRGVVVSEWTKVWSVPSTLWTLLLTVAVSVGFGRFVAGALSGPDVQGPADPLFAAFYSLTFGQLAIVVFGALVVGGEYSAGTIRASLSAVPRRGLFYTGKLLAATGIAVVVSVVTVFVTFFVTQSALGVNGVTLSDEGVPAAVAGACLYLTLITLFATGVAAMLRNPTLTLGILLPIFFLGAQGVGNVPGLKSFAQYLPDQAGSLIMHLAGPQDDPRWARDYGPWTGVGILALWAIAALVGGYLVMRRRDA</sequence>
<feature type="transmembrane region" description="Helical" evidence="1">
    <location>
        <begin position="100"/>
        <end position="127"/>
    </location>
</feature>
<keyword evidence="1" id="KW-0472">Membrane</keyword>
<name>A0A919RPD2_9ACTN</name>
<gene>
    <name evidence="2" type="ORF">Ssi02_61820</name>
</gene>
<feature type="transmembrane region" description="Helical" evidence="1">
    <location>
        <begin position="176"/>
        <end position="196"/>
    </location>
</feature>
<feature type="transmembrane region" description="Helical" evidence="1">
    <location>
        <begin position="230"/>
        <end position="251"/>
    </location>
</feature>
<keyword evidence="3" id="KW-1185">Reference proteome</keyword>
<dbReference type="RefSeq" id="WP_239130058.1">
    <property type="nucleotide sequence ID" value="NZ_BOOW01000040.1"/>
</dbReference>
<accession>A0A919RPD2</accession>
<feature type="transmembrane region" description="Helical" evidence="1">
    <location>
        <begin position="147"/>
        <end position="169"/>
    </location>
</feature>
<dbReference type="AlphaFoldDB" id="A0A919RPD2"/>
<evidence type="ECO:0000313" key="3">
    <source>
        <dbReference type="Proteomes" id="UP000606172"/>
    </source>
</evidence>
<dbReference type="Proteomes" id="UP000606172">
    <property type="component" value="Unassembled WGS sequence"/>
</dbReference>
<organism evidence="2 3">
    <name type="scientific">Sinosporangium siamense</name>
    <dbReference type="NCBI Taxonomy" id="1367973"/>
    <lineage>
        <taxon>Bacteria</taxon>
        <taxon>Bacillati</taxon>
        <taxon>Actinomycetota</taxon>
        <taxon>Actinomycetes</taxon>
        <taxon>Streptosporangiales</taxon>
        <taxon>Streptosporangiaceae</taxon>
        <taxon>Sinosporangium</taxon>
    </lineage>
</organism>
<protein>
    <submittedName>
        <fullName evidence="2">ABC transporter</fullName>
    </submittedName>
</protein>